<name>A0A9P8Y2J7_9PEZI</name>
<protein>
    <submittedName>
        <fullName evidence="2">Uncharacterized protein</fullName>
    </submittedName>
</protein>
<evidence type="ECO:0000256" key="1">
    <source>
        <dbReference type="SAM" id="MobiDB-lite"/>
    </source>
</evidence>
<feature type="compositionally biased region" description="Polar residues" evidence="1">
    <location>
        <begin position="20"/>
        <end position="29"/>
    </location>
</feature>
<sequence>MPAWLPDCVPPDTSRAVHKGSQSSQTQHGLHQLHFPKHRTRPIRTIRSLHMHAPCAMRHAPTCLPACLQVGTSPRPRRRTLPAATHSRAALLQEWLPTATKSEKGWRRKRMHALSSHLYARGSDLVMLVLVADLGPCDRRRRLVSSPTSAAAARLAKAKYRKQTYAHAASNATNQD</sequence>
<reference evidence="2" key="1">
    <citation type="journal article" date="2021" name="Nat. Commun.">
        <title>Genetic determinants of endophytism in the Arabidopsis root mycobiome.</title>
        <authorList>
            <person name="Mesny F."/>
            <person name="Miyauchi S."/>
            <person name="Thiergart T."/>
            <person name="Pickel B."/>
            <person name="Atanasova L."/>
            <person name="Karlsson M."/>
            <person name="Huettel B."/>
            <person name="Barry K.W."/>
            <person name="Haridas S."/>
            <person name="Chen C."/>
            <person name="Bauer D."/>
            <person name="Andreopoulos W."/>
            <person name="Pangilinan J."/>
            <person name="LaButti K."/>
            <person name="Riley R."/>
            <person name="Lipzen A."/>
            <person name="Clum A."/>
            <person name="Drula E."/>
            <person name="Henrissat B."/>
            <person name="Kohler A."/>
            <person name="Grigoriev I.V."/>
            <person name="Martin F.M."/>
            <person name="Hacquard S."/>
        </authorList>
    </citation>
    <scope>NUCLEOTIDE SEQUENCE</scope>
    <source>
        <strain evidence="2">MPI-CAGE-CH-0230</strain>
    </source>
</reference>
<dbReference type="EMBL" id="JAGTJQ010000008">
    <property type="protein sequence ID" value="KAH7026017.1"/>
    <property type="molecule type" value="Genomic_DNA"/>
</dbReference>
<evidence type="ECO:0000313" key="3">
    <source>
        <dbReference type="Proteomes" id="UP000756346"/>
    </source>
</evidence>
<dbReference type="GeneID" id="70186605"/>
<feature type="region of interest" description="Disordered" evidence="1">
    <location>
        <begin position="10"/>
        <end position="34"/>
    </location>
</feature>
<keyword evidence="3" id="KW-1185">Reference proteome</keyword>
<dbReference type="AlphaFoldDB" id="A0A9P8Y2J7"/>
<accession>A0A9P8Y2J7</accession>
<gene>
    <name evidence="2" type="ORF">B0I36DRAFT_351948</name>
</gene>
<organism evidence="2 3">
    <name type="scientific">Microdochium trichocladiopsis</name>
    <dbReference type="NCBI Taxonomy" id="1682393"/>
    <lineage>
        <taxon>Eukaryota</taxon>
        <taxon>Fungi</taxon>
        <taxon>Dikarya</taxon>
        <taxon>Ascomycota</taxon>
        <taxon>Pezizomycotina</taxon>
        <taxon>Sordariomycetes</taxon>
        <taxon>Xylariomycetidae</taxon>
        <taxon>Xylariales</taxon>
        <taxon>Microdochiaceae</taxon>
        <taxon>Microdochium</taxon>
    </lineage>
</organism>
<comment type="caution">
    <text evidence="2">The sequence shown here is derived from an EMBL/GenBank/DDBJ whole genome shotgun (WGS) entry which is preliminary data.</text>
</comment>
<dbReference type="Proteomes" id="UP000756346">
    <property type="component" value="Unassembled WGS sequence"/>
</dbReference>
<dbReference type="RefSeq" id="XP_046009234.1">
    <property type="nucleotide sequence ID" value="XM_046157059.1"/>
</dbReference>
<proteinExistence type="predicted"/>
<evidence type="ECO:0000313" key="2">
    <source>
        <dbReference type="EMBL" id="KAH7026017.1"/>
    </source>
</evidence>